<keyword evidence="2" id="KW-1185">Reference proteome</keyword>
<gene>
    <name evidence="1" type="ORF">AAF712_016777</name>
</gene>
<evidence type="ECO:0000313" key="2">
    <source>
        <dbReference type="Proteomes" id="UP001437256"/>
    </source>
</evidence>
<protein>
    <submittedName>
        <fullName evidence="1">Uncharacterized protein</fullName>
    </submittedName>
</protein>
<sequence length="422" mass="48955">MHLPCLNIPDLMISLWRGTIDVDKKEDNKNSWYWAVLQGDVWKEHGKQVALCTPYIPGSFDRPPRNPAEKINSGYKAWEFLMNFFGLGPCLFYGVLPDNIWKHYCKLVRGFRLMMQESITVKEIEEASELFTSFSDEFEIIYVQRKKSRIHFVRPCIHGISHIPPETIRIGPFIIFSQWVIERTIGNLGEEIKNHCSLYANLEQRGIRRCQVNALKALFPDLNPPDNILPRGALDIGDGYLFLRARDRTARPLSAEVEHAAWRRYWISQGVPESELPDKHKVYRWAKLCLPNGQNARARWKEEAKGIEHVRMSRHVKEKHLAVISLFGEHNNELYEMSSKTYRTMQHFRDINVHVVEVKDILSVVIMAPDPRYKTKIQDGTENNRWFMVEKPGLTISALQGFNEAENDIQSNREGAPTTQSV</sequence>
<comment type="caution">
    <text evidence="1">The sequence shown here is derived from an EMBL/GenBank/DDBJ whole genome shotgun (WGS) entry which is preliminary data.</text>
</comment>
<accession>A0ABR2Z5V7</accession>
<name>A0ABR2Z5V7_9AGAR</name>
<reference evidence="1 2" key="1">
    <citation type="submission" date="2024-05" db="EMBL/GenBank/DDBJ databases">
        <title>A draft genome resource for the thread blight pathogen Marasmius tenuissimus strain MS-2.</title>
        <authorList>
            <person name="Yulfo-Soto G.E."/>
            <person name="Baruah I.K."/>
            <person name="Amoako-Attah I."/>
            <person name="Bukari Y."/>
            <person name="Meinhardt L.W."/>
            <person name="Bailey B.A."/>
            <person name="Cohen S.P."/>
        </authorList>
    </citation>
    <scope>NUCLEOTIDE SEQUENCE [LARGE SCALE GENOMIC DNA]</scope>
    <source>
        <strain evidence="1 2">MS-2</strain>
    </source>
</reference>
<dbReference type="EMBL" id="JBBXMP010001186">
    <property type="protein sequence ID" value="KAL0056617.1"/>
    <property type="molecule type" value="Genomic_DNA"/>
</dbReference>
<proteinExistence type="predicted"/>
<dbReference type="Proteomes" id="UP001437256">
    <property type="component" value="Unassembled WGS sequence"/>
</dbReference>
<dbReference type="PANTHER" id="PTHR46579">
    <property type="entry name" value="F5/8 TYPE C DOMAIN-CONTAINING PROTEIN-RELATED"/>
    <property type="match status" value="1"/>
</dbReference>
<evidence type="ECO:0000313" key="1">
    <source>
        <dbReference type="EMBL" id="KAL0056617.1"/>
    </source>
</evidence>
<organism evidence="1 2">
    <name type="scientific">Marasmius tenuissimus</name>
    <dbReference type="NCBI Taxonomy" id="585030"/>
    <lineage>
        <taxon>Eukaryota</taxon>
        <taxon>Fungi</taxon>
        <taxon>Dikarya</taxon>
        <taxon>Basidiomycota</taxon>
        <taxon>Agaricomycotina</taxon>
        <taxon>Agaricomycetes</taxon>
        <taxon>Agaricomycetidae</taxon>
        <taxon>Agaricales</taxon>
        <taxon>Marasmiineae</taxon>
        <taxon>Marasmiaceae</taxon>
        <taxon>Marasmius</taxon>
    </lineage>
</organism>
<dbReference type="PANTHER" id="PTHR46579:SF1">
    <property type="entry name" value="F5_8 TYPE C DOMAIN-CONTAINING PROTEIN"/>
    <property type="match status" value="1"/>
</dbReference>